<proteinExistence type="predicted"/>
<feature type="region of interest" description="Disordered" evidence="1">
    <location>
        <begin position="1"/>
        <end position="32"/>
    </location>
</feature>
<dbReference type="SUPFAM" id="SSF53448">
    <property type="entry name" value="Nucleotide-diphospho-sugar transferases"/>
    <property type="match status" value="1"/>
</dbReference>
<evidence type="ECO:0000256" key="1">
    <source>
        <dbReference type="SAM" id="MobiDB-lite"/>
    </source>
</evidence>
<organism evidence="3 4">
    <name type="scientific">Enorma massiliensis</name>
    <dbReference type="NCBI Taxonomy" id="1472761"/>
    <lineage>
        <taxon>Bacteria</taxon>
        <taxon>Bacillati</taxon>
        <taxon>Actinomycetota</taxon>
        <taxon>Coriobacteriia</taxon>
        <taxon>Coriobacteriales</taxon>
        <taxon>Coriobacteriaceae</taxon>
        <taxon>Enorma</taxon>
    </lineage>
</organism>
<dbReference type="CDD" id="cd00761">
    <property type="entry name" value="Glyco_tranf_GTA_type"/>
    <property type="match status" value="1"/>
</dbReference>
<evidence type="ECO:0000313" key="3">
    <source>
        <dbReference type="EMBL" id="OUN43651.1"/>
    </source>
</evidence>
<dbReference type="PANTHER" id="PTHR43685:SF2">
    <property type="entry name" value="GLYCOSYLTRANSFERASE 2-LIKE DOMAIN-CONTAINING PROTEIN"/>
    <property type="match status" value="1"/>
</dbReference>
<dbReference type="Gene3D" id="3.90.550.10">
    <property type="entry name" value="Spore Coat Polysaccharide Biosynthesis Protein SpsA, Chain A"/>
    <property type="match status" value="1"/>
</dbReference>
<dbReference type="InterPro" id="IPR029044">
    <property type="entry name" value="Nucleotide-diphossugar_trans"/>
</dbReference>
<keyword evidence="4" id="KW-1185">Reference proteome</keyword>
<dbReference type="AlphaFoldDB" id="A0A1Y3U4I3"/>
<dbReference type="EMBL" id="NFHO01000003">
    <property type="protein sequence ID" value="OUN43651.1"/>
    <property type="molecule type" value="Genomic_DNA"/>
</dbReference>
<dbReference type="PANTHER" id="PTHR43685">
    <property type="entry name" value="GLYCOSYLTRANSFERASE"/>
    <property type="match status" value="1"/>
</dbReference>
<protein>
    <recommendedName>
        <fullName evidence="2">Glycosyltransferase 2-like domain-containing protein</fullName>
    </recommendedName>
</protein>
<dbReference type="InterPro" id="IPR001173">
    <property type="entry name" value="Glyco_trans_2-like"/>
</dbReference>
<dbReference type="Proteomes" id="UP000196560">
    <property type="component" value="Unassembled WGS sequence"/>
</dbReference>
<comment type="caution">
    <text evidence="3">The sequence shown here is derived from an EMBL/GenBank/DDBJ whole genome shotgun (WGS) entry which is preliminary data.</text>
</comment>
<feature type="compositionally biased region" description="Polar residues" evidence="1">
    <location>
        <begin position="1"/>
        <end position="14"/>
    </location>
</feature>
<evidence type="ECO:0000313" key="4">
    <source>
        <dbReference type="Proteomes" id="UP000196560"/>
    </source>
</evidence>
<sequence>MTPVGQSSTLQVIGSRSDKGQSPAHRSSLNNSGDSHGLVSVVLPLYNVSEYVGDAIESISLQTYKDIEVVLVDDGSEDGSLDVAMEAICSCGLKNYRAIQQENAGVSAARNRGAEAALGDWLIFLDPDDVLAPKTIESLVRGSVSRGVTVAISNFTLIDNTAIPYDCPFEKPLTFLSKEEALKSHLLRNRNMAAPAILVSSDLAAEVPFSEGCRYGEDVMWVWELLANSNGVGYLEAPGYGYRLRPGSTMTAPSLDRIRSGAISFLKLDDLLKGVLGNSTWAASRWMLGVMHVLARYGTSEQFEWFYRQFYRERIPSLYTFPQVRVRILALLSMLGPRLLRALMKR</sequence>
<dbReference type="InterPro" id="IPR050834">
    <property type="entry name" value="Glycosyltransf_2"/>
</dbReference>
<evidence type="ECO:0000259" key="2">
    <source>
        <dbReference type="Pfam" id="PF00535"/>
    </source>
</evidence>
<accession>A0A1Y3U4I3</accession>
<feature type="domain" description="Glycosyltransferase 2-like" evidence="2">
    <location>
        <begin position="40"/>
        <end position="156"/>
    </location>
</feature>
<name>A0A1Y3U4I3_9ACTN</name>
<dbReference type="RefSeq" id="WP_087185962.1">
    <property type="nucleotide sequence ID" value="NZ_NFHO01000003.1"/>
</dbReference>
<dbReference type="Pfam" id="PF00535">
    <property type="entry name" value="Glycos_transf_2"/>
    <property type="match status" value="1"/>
</dbReference>
<reference evidence="4" key="1">
    <citation type="submission" date="2017-04" db="EMBL/GenBank/DDBJ databases">
        <title>Function of individual gut microbiota members based on whole genome sequencing of pure cultures obtained from chicken caecum.</title>
        <authorList>
            <person name="Medvecky M."/>
            <person name="Cejkova D."/>
            <person name="Polansky O."/>
            <person name="Karasova D."/>
            <person name="Kubasova T."/>
            <person name="Cizek A."/>
            <person name="Rychlik I."/>
        </authorList>
    </citation>
    <scope>NUCLEOTIDE SEQUENCE [LARGE SCALE GENOMIC DNA]</scope>
    <source>
        <strain evidence="4">An70</strain>
    </source>
</reference>
<gene>
    <name evidence="3" type="ORF">B5G21_02865</name>
</gene>